<keyword evidence="4 6" id="KW-1133">Transmembrane helix</keyword>
<keyword evidence="8" id="KW-1185">Reference proteome</keyword>
<gene>
    <name evidence="7" type="ORF">H8711_06635</name>
</gene>
<feature type="transmembrane region" description="Helical" evidence="6">
    <location>
        <begin position="82"/>
        <end position="102"/>
    </location>
</feature>
<feature type="transmembrane region" description="Helical" evidence="6">
    <location>
        <begin position="50"/>
        <end position="70"/>
    </location>
</feature>
<feature type="transmembrane region" description="Helical" evidence="6">
    <location>
        <begin position="139"/>
        <end position="157"/>
    </location>
</feature>
<dbReference type="Gene3D" id="1.20.1260.100">
    <property type="entry name" value="TspO/MBR protein"/>
    <property type="match status" value="1"/>
</dbReference>
<dbReference type="InterPro" id="IPR004307">
    <property type="entry name" value="TspO_MBR"/>
</dbReference>
<dbReference type="PIRSF" id="PIRSF005859">
    <property type="entry name" value="PBR"/>
    <property type="match status" value="1"/>
</dbReference>
<evidence type="ECO:0000256" key="3">
    <source>
        <dbReference type="ARBA" id="ARBA00022692"/>
    </source>
</evidence>
<dbReference type="CDD" id="cd15904">
    <property type="entry name" value="TSPO_MBR"/>
    <property type="match status" value="1"/>
</dbReference>
<dbReference type="InterPro" id="IPR038330">
    <property type="entry name" value="TspO/MBR-related_sf"/>
</dbReference>
<dbReference type="AlphaFoldDB" id="A0A926DWL5"/>
<name>A0A926DWL5_9FIRM</name>
<evidence type="ECO:0000256" key="2">
    <source>
        <dbReference type="ARBA" id="ARBA00007524"/>
    </source>
</evidence>
<keyword evidence="5 6" id="KW-0472">Membrane</keyword>
<evidence type="ECO:0000313" key="8">
    <source>
        <dbReference type="Proteomes" id="UP000653127"/>
    </source>
</evidence>
<evidence type="ECO:0000256" key="6">
    <source>
        <dbReference type="SAM" id="Phobius"/>
    </source>
</evidence>
<dbReference type="Pfam" id="PF03073">
    <property type="entry name" value="TspO_MBR"/>
    <property type="match status" value="1"/>
</dbReference>
<dbReference type="GO" id="GO:0033013">
    <property type="term" value="P:tetrapyrrole metabolic process"/>
    <property type="evidence" value="ECO:0007669"/>
    <property type="project" value="UniProtKB-ARBA"/>
</dbReference>
<dbReference type="PANTHER" id="PTHR10057:SF0">
    <property type="entry name" value="TRANSLOCATOR PROTEIN"/>
    <property type="match status" value="1"/>
</dbReference>
<dbReference type="FunFam" id="1.20.1260.100:FF:000001">
    <property type="entry name" value="translocator protein 2"/>
    <property type="match status" value="1"/>
</dbReference>
<accession>A0A926DWL5</accession>
<reference evidence="7" key="1">
    <citation type="submission" date="2020-08" db="EMBL/GenBank/DDBJ databases">
        <title>Genome public.</title>
        <authorList>
            <person name="Liu C."/>
            <person name="Sun Q."/>
        </authorList>
    </citation>
    <scope>NUCLEOTIDE SEQUENCE</scope>
    <source>
        <strain evidence="7">NSJ-31</strain>
    </source>
</reference>
<feature type="transmembrane region" description="Helical" evidence="6">
    <location>
        <begin position="108"/>
        <end position="127"/>
    </location>
</feature>
<comment type="caution">
    <text evidence="7">The sequence shown here is derived from an EMBL/GenBank/DDBJ whole genome shotgun (WGS) entry which is preliminary data.</text>
</comment>
<dbReference type="EMBL" id="JACRST010000007">
    <property type="protein sequence ID" value="MBC8546610.1"/>
    <property type="molecule type" value="Genomic_DNA"/>
</dbReference>
<dbReference type="Proteomes" id="UP000653127">
    <property type="component" value="Unassembled WGS sequence"/>
</dbReference>
<sequence length="158" mass="17991">MKPSFTKRLWPLVVSLLISLGTGGLSALLTRNSMDAYGNYQQPPLAPPAWLFPVVWTVLFVLMGISAYLVYEAQSPGRRAALWIYVIQLAVNFVWPLLFFRLGLLMPAFWWLVLLLLLIVWMIVLFFRVSPAAAYLQIPYLLWTLFAGYLNLAIALLN</sequence>
<comment type="subcellular location">
    <subcellularLocation>
        <location evidence="1">Membrane</location>
        <topology evidence="1">Multi-pass membrane protein</topology>
    </subcellularLocation>
</comment>
<evidence type="ECO:0000256" key="5">
    <source>
        <dbReference type="ARBA" id="ARBA00023136"/>
    </source>
</evidence>
<evidence type="ECO:0000313" key="7">
    <source>
        <dbReference type="EMBL" id="MBC8546610.1"/>
    </source>
</evidence>
<dbReference type="GO" id="GO:0016020">
    <property type="term" value="C:membrane"/>
    <property type="evidence" value="ECO:0007669"/>
    <property type="project" value="UniProtKB-SubCell"/>
</dbReference>
<evidence type="ECO:0000256" key="1">
    <source>
        <dbReference type="ARBA" id="ARBA00004141"/>
    </source>
</evidence>
<proteinExistence type="inferred from homology"/>
<evidence type="ECO:0000256" key="4">
    <source>
        <dbReference type="ARBA" id="ARBA00022989"/>
    </source>
</evidence>
<organism evidence="7 8">
    <name type="scientific">Ligaoa zhengdingensis</name>
    <dbReference type="NCBI Taxonomy" id="2763658"/>
    <lineage>
        <taxon>Bacteria</taxon>
        <taxon>Bacillati</taxon>
        <taxon>Bacillota</taxon>
        <taxon>Clostridia</taxon>
        <taxon>Eubacteriales</taxon>
        <taxon>Oscillospiraceae</taxon>
        <taxon>Ligaoa</taxon>
    </lineage>
</organism>
<comment type="similarity">
    <text evidence="2">Belongs to the TspO/BZRP family.</text>
</comment>
<protein>
    <submittedName>
        <fullName evidence="7">Tryptophan-rich sensory protein</fullName>
    </submittedName>
</protein>
<dbReference type="RefSeq" id="WP_249282686.1">
    <property type="nucleotide sequence ID" value="NZ_JACRST010000007.1"/>
</dbReference>
<keyword evidence="3 6" id="KW-0812">Transmembrane</keyword>
<dbReference type="PANTHER" id="PTHR10057">
    <property type="entry name" value="PERIPHERAL-TYPE BENZODIAZEPINE RECEPTOR"/>
    <property type="match status" value="1"/>
</dbReference>